<dbReference type="Gene3D" id="1.50.10.150">
    <property type="entry name" value="Voltage-dependent anion channel"/>
    <property type="match status" value="1"/>
</dbReference>
<feature type="transmembrane region" description="Helical" evidence="5">
    <location>
        <begin position="270"/>
        <end position="294"/>
    </location>
</feature>
<dbReference type="RefSeq" id="XP_016756223.1">
    <property type="nucleotide sequence ID" value="XM_016903101.1"/>
</dbReference>
<keyword evidence="3 5" id="KW-1133">Transmembrane helix</keyword>
<dbReference type="InterPro" id="IPR038665">
    <property type="entry name" value="Voltage-dep_anion_channel_sf"/>
</dbReference>
<evidence type="ECO:0000256" key="1">
    <source>
        <dbReference type="ARBA" id="ARBA00004141"/>
    </source>
</evidence>
<feature type="transmembrane region" description="Helical" evidence="5">
    <location>
        <begin position="189"/>
        <end position="208"/>
    </location>
</feature>
<dbReference type="Proteomes" id="UP000016931">
    <property type="component" value="Unassembled WGS sequence"/>
</dbReference>
<gene>
    <name evidence="6" type="ORF">SEPMUDRAFT_145395</name>
</gene>
<dbReference type="InterPro" id="IPR004695">
    <property type="entry name" value="SLAC1/Mae1/Ssu1/TehA"/>
</dbReference>
<reference evidence="6 7" key="1">
    <citation type="journal article" date="2012" name="PLoS Pathog.">
        <title>Diverse lifestyles and strategies of plant pathogenesis encoded in the genomes of eighteen Dothideomycetes fungi.</title>
        <authorList>
            <person name="Ohm R.A."/>
            <person name="Feau N."/>
            <person name="Henrissat B."/>
            <person name="Schoch C.L."/>
            <person name="Horwitz B.A."/>
            <person name="Barry K.W."/>
            <person name="Condon B.J."/>
            <person name="Copeland A.C."/>
            <person name="Dhillon B."/>
            <person name="Glaser F."/>
            <person name="Hesse C.N."/>
            <person name="Kosti I."/>
            <person name="LaButti K."/>
            <person name="Lindquist E.A."/>
            <person name="Lucas S."/>
            <person name="Salamov A.A."/>
            <person name="Bradshaw R.E."/>
            <person name="Ciuffetti L."/>
            <person name="Hamelin R.C."/>
            <person name="Kema G.H.J."/>
            <person name="Lawrence C."/>
            <person name="Scott J.A."/>
            <person name="Spatafora J.W."/>
            <person name="Turgeon B.G."/>
            <person name="de Wit P.J.G.M."/>
            <person name="Zhong S."/>
            <person name="Goodwin S.B."/>
            <person name="Grigoriev I.V."/>
        </authorList>
    </citation>
    <scope>NUCLEOTIDE SEQUENCE [LARGE SCALE GENOMIC DNA]</scope>
    <source>
        <strain evidence="6 7">SO2202</strain>
    </source>
</reference>
<accession>M3CVC5</accession>
<dbReference type="CDD" id="cd09317">
    <property type="entry name" value="TDT_Mae1_like"/>
    <property type="match status" value="1"/>
</dbReference>
<dbReference type="OrthoDB" id="2901184at2759"/>
<organism evidence="6 7">
    <name type="scientific">Sphaerulina musiva (strain SO2202)</name>
    <name type="common">Poplar stem canker fungus</name>
    <name type="synonym">Septoria musiva</name>
    <dbReference type="NCBI Taxonomy" id="692275"/>
    <lineage>
        <taxon>Eukaryota</taxon>
        <taxon>Fungi</taxon>
        <taxon>Dikarya</taxon>
        <taxon>Ascomycota</taxon>
        <taxon>Pezizomycotina</taxon>
        <taxon>Dothideomycetes</taxon>
        <taxon>Dothideomycetidae</taxon>
        <taxon>Mycosphaerellales</taxon>
        <taxon>Mycosphaerellaceae</taxon>
        <taxon>Sphaerulina</taxon>
    </lineage>
</organism>
<dbReference type="Pfam" id="PF03595">
    <property type="entry name" value="SLAC1"/>
    <property type="match status" value="1"/>
</dbReference>
<proteinExistence type="predicted"/>
<name>M3CVC5_SPHMS</name>
<dbReference type="InterPro" id="IPR030185">
    <property type="entry name" value="Mae1"/>
</dbReference>
<dbReference type="OMA" id="FTFAWYT"/>
<keyword evidence="4 5" id="KW-0472">Membrane</keyword>
<evidence type="ECO:0000313" key="6">
    <source>
        <dbReference type="EMBL" id="EMF08102.1"/>
    </source>
</evidence>
<sequence>MEHLDKTLSLRHRLKHFTWAWFALPMSTGSIALLLHTTPHQFTGLITIGKIVYILDIVIFVLLCAGISIRFWTNPGVLKKSLVHPTESPFLATFFVALVYILNGMQIYGVPATGDWSITVMRVLFWIYLTMSFSIAVLQYFHLFAAKPSRLTIQSMTAGWILPVYPVMLCGTLASLVAPDQPTTYKLPIVVAGVTAQGLGWTVSFMVYTMYLQRILQFGLPAPNLRPGMFIAVGPPSMTGLALVGMSQSLPAHSEYFSERPGMIMILQTVADFLAIFLWSYSFWIFCVSALAVLHGARKMTFCLAWWTFVFPNVSFTTATVMIGRQLASEGILWVASAMTIALVVTWLFVLTMHVRAVFQKAIMMPGIDEDKDAHVESDRKIRRRLVNGRGSSQRQSTGSHVGRA</sequence>
<dbReference type="PANTHER" id="PTHR31162">
    <property type="entry name" value="MALIC ACID TRANSPORT PROTEIN-RELATED"/>
    <property type="match status" value="1"/>
</dbReference>
<dbReference type="AlphaFoldDB" id="M3CVC5"/>
<evidence type="ECO:0000256" key="5">
    <source>
        <dbReference type="SAM" id="Phobius"/>
    </source>
</evidence>
<dbReference type="STRING" id="692275.M3CVC5"/>
<evidence type="ECO:0000256" key="4">
    <source>
        <dbReference type="ARBA" id="ARBA00023136"/>
    </source>
</evidence>
<feature type="transmembrane region" description="Helical" evidence="5">
    <location>
        <begin position="157"/>
        <end position="177"/>
    </location>
</feature>
<evidence type="ECO:0000256" key="3">
    <source>
        <dbReference type="ARBA" id="ARBA00022989"/>
    </source>
</evidence>
<feature type="transmembrane region" description="Helical" evidence="5">
    <location>
        <begin position="51"/>
        <end position="69"/>
    </location>
</feature>
<dbReference type="GO" id="GO:0015140">
    <property type="term" value="F:malate transmembrane transporter activity"/>
    <property type="evidence" value="ECO:0007669"/>
    <property type="project" value="InterPro"/>
</dbReference>
<dbReference type="EMBL" id="KB456272">
    <property type="protein sequence ID" value="EMF08102.1"/>
    <property type="molecule type" value="Genomic_DNA"/>
</dbReference>
<dbReference type="eggNOG" id="ENOG502QV03">
    <property type="taxonomic scope" value="Eukaryota"/>
</dbReference>
<feature type="transmembrane region" description="Helical" evidence="5">
    <location>
        <begin position="90"/>
        <end position="111"/>
    </location>
</feature>
<protein>
    <submittedName>
        <fullName evidence="6">C4dic_mal_tran-domain-containing protein</fullName>
    </submittedName>
</protein>
<comment type="subcellular location">
    <subcellularLocation>
        <location evidence="1">Membrane</location>
        <topology evidence="1">Multi-pass membrane protein</topology>
    </subcellularLocation>
</comment>
<keyword evidence="2 5" id="KW-0812">Transmembrane</keyword>
<feature type="transmembrane region" description="Helical" evidence="5">
    <location>
        <begin position="331"/>
        <end position="355"/>
    </location>
</feature>
<keyword evidence="7" id="KW-1185">Reference proteome</keyword>
<feature type="transmembrane region" description="Helical" evidence="5">
    <location>
        <begin position="306"/>
        <end position="325"/>
    </location>
</feature>
<dbReference type="HOGENOM" id="CLU_030057_2_0_1"/>
<dbReference type="PANTHER" id="PTHR31162:SF0">
    <property type="entry name" value="MALIC ACID TRANSPORT PROTEIN"/>
    <property type="match status" value="1"/>
</dbReference>
<feature type="transmembrane region" description="Helical" evidence="5">
    <location>
        <begin position="20"/>
        <end position="39"/>
    </location>
</feature>
<evidence type="ECO:0000313" key="7">
    <source>
        <dbReference type="Proteomes" id="UP000016931"/>
    </source>
</evidence>
<evidence type="ECO:0000256" key="2">
    <source>
        <dbReference type="ARBA" id="ARBA00022692"/>
    </source>
</evidence>
<dbReference type="GeneID" id="27900238"/>
<dbReference type="GO" id="GO:0016020">
    <property type="term" value="C:membrane"/>
    <property type="evidence" value="ECO:0007669"/>
    <property type="project" value="UniProtKB-SubCell"/>
</dbReference>
<feature type="transmembrane region" description="Helical" evidence="5">
    <location>
        <begin position="123"/>
        <end position="145"/>
    </location>
</feature>